<feature type="region of interest" description="Disordered" evidence="1">
    <location>
        <begin position="43"/>
        <end position="75"/>
    </location>
</feature>
<feature type="transmembrane region" description="Helical" evidence="2">
    <location>
        <begin position="6"/>
        <end position="27"/>
    </location>
</feature>
<name>A0AAW0FVQ0_9APHY</name>
<evidence type="ECO:0000256" key="2">
    <source>
        <dbReference type="SAM" id="Phobius"/>
    </source>
</evidence>
<keyword evidence="2" id="KW-0472">Membrane</keyword>
<keyword evidence="4" id="KW-1185">Reference proteome</keyword>
<evidence type="ECO:0000256" key="1">
    <source>
        <dbReference type="SAM" id="MobiDB-lite"/>
    </source>
</evidence>
<comment type="caution">
    <text evidence="3">The sequence shown here is derived from an EMBL/GenBank/DDBJ whole genome shotgun (WGS) entry which is preliminary data.</text>
</comment>
<sequence>MASNPSGRFLAIATVTGCVATLGYMYVAGKQVKSEEGSASIYKKQGQGAGLQSGESDARMASKDVRAAVQGDKKP</sequence>
<organism evidence="3 4">
    <name type="scientific">Cerrena zonata</name>
    <dbReference type="NCBI Taxonomy" id="2478898"/>
    <lineage>
        <taxon>Eukaryota</taxon>
        <taxon>Fungi</taxon>
        <taxon>Dikarya</taxon>
        <taxon>Basidiomycota</taxon>
        <taxon>Agaricomycotina</taxon>
        <taxon>Agaricomycetes</taxon>
        <taxon>Polyporales</taxon>
        <taxon>Cerrenaceae</taxon>
        <taxon>Cerrena</taxon>
    </lineage>
</organism>
<dbReference type="AlphaFoldDB" id="A0AAW0FVQ0"/>
<reference evidence="3 4" key="1">
    <citation type="submission" date="2022-09" db="EMBL/GenBank/DDBJ databases">
        <authorList>
            <person name="Palmer J.M."/>
        </authorList>
    </citation>
    <scope>NUCLEOTIDE SEQUENCE [LARGE SCALE GENOMIC DNA]</scope>
    <source>
        <strain evidence="3 4">DSM 7382</strain>
    </source>
</reference>
<dbReference type="Proteomes" id="UP001385951">
    <property type="component" value="Unassembled WGS sequence"/>
</dbReference>
<feature type="compositionally biased region" description="Basic and acidic residues" evidence="1">
    <location>
        <begin position="56"/>
        <end position="75"/>
    </location>
</feature>
<gene>
    <name evidence="3" type="ORF">QCA50_015448</name>
</gene>
<evidence type="ECO:0000313" key="4">
    <source>
        <dbReference type="Proteomes" id="UP001385951"/>
    </source>
</evidence>
<accession>A0AAW0FVQ0</accession>
<keyword evidence="2" id="KW-1133">Transmembrane helix</keyword>
<proteinExistence type="predicted"/>
<evidence type="ECO:0000313" key="3">
    <source>
        <dbReference type="EMBL" id="KAK7681357.1"/>
    </source>
</evidence>
<dbReference type="EMBL" id="JASBNA010000041">
    <property type="protein sequence ID" value="KAK7681357.1"/>
    <property type="molecule type" value="Genomic_DNA"/>
</dbReference>
<keyword evidence="2" id="KW-0812">Transmembrane</keyword>
<protein>
    <submittedName>
        <fullName evidence="3">Uncharacterized protein</fullName>
    </submittedName>
</protein>